<dbReference type="Pfam" id="PF16244">
    <property type="entry name" value="DUF4901"/>
    <property type="match status" value="2"/>
</dbReference>
<protein>
    <recommendedName>
        <fullName evidence="2">YcdB/YcdC repeated domain-containing protein</fullName>
    </recommendedName>
</protein>
<proteinExistence type="predicted"/>
<feature type="domain" description="YcdB/YcdC repeated" evidence="2">
    <location>
        <begin position="325"/>
        <end position="421"/>
    </location>
</feature>
<keyword evidence="1" id="KW-0732">Signal</keyword>
<evidence type="ECO:0000313" key="4">
    <source>
        <dbReference type="Proteomes" id="UP000281915"/>
    </source>
</evidence>
<feature type="chain" id="PRO_5038392333" description="YcdB/YcdC repeated domain-containing protein" evidence="1">
    <location>
        <begin position="25"/>
        <end position="500"/>
    </location>
</feature>
<reference evidence="3 4" key="1">
    <citation type="submission" date="2018-10" db="EMBL/GenBank/DDBJ databases">
        <title>Phylogenomics of Brevibacillus.</title>
        <authorList>
            <person name="Dunlap C."/>
        </authorList>
    </citation>
    <scope>NUCLEOTIDE SEQUENCE [LARGE SCALE GENOMIC DNA]</scope>
    <source>
        <strain evidence="3 4">JCM 15085</strain>
    </source>
</reference>
<dbReference type="AlphaFoldDB" id="A0A3M8CJB9"/>
<name>A0A3M8CJB9_9BACL</name>
<accession>A0A3M8CJB9</accession>
<dbReference type="InterPro" id="IPR032599">
    <property type="entry name" value="YcdB/YcdC_rep_domain"/>
</dbReference>
<gene>
    <name evidence="3" type="ORF">EDM58_18385</name>
</gene>
<evidence type="ECO:0000259" key="2">
    <source>
        <dbReference type="Pfam" id="PF16244"/>
    </source>
</evidence>
<comment type="caution">
    <text evidence="3">The sequence shown here is derived from an EMBL/GenBank/DDBJ whole genome shotgun (WGS) entry which is preliminary data.</text>
</comment>
<organism evidence="3 4">
    <name type="scientific">Brevibacillus panacihumi</name>
    <dbReference type="NCBI Taxonomy" id="497735"/>
    <lineage>
        <taxon>Bacteria</taxon>
        <taxon>Bacillati</taxon>
        <taxon>Bacillota</taxon>
        <taxon>Bacilli</taxon>
        <taxon>Bacillales</taxon>
        <taxon>Paenibacillaceae</taxon>
        <taxon>Brevibacillus</taxon>
    </lineage>
</organism>
<sequence length="500" mass="55314">MTKTRKMWATILAAGLLSAQPALGILPPPNAYAKSPDQWNKSELQELGKDALAQLLPAVPKLKDFSIQSVSIDEDDGEEQVIDIHLRKSDSEKYPYASSIQIDPKTKEIVLFSIQEGVDKTDSADKELAKEKATAFLKALLGDESKKYTPREHDIGKSGSIVFDLFVDGILFNAGSIRVGVNVHGDITSFSRNLAGQQFQDLKKFPKPDHVISQEEALSAMAETLRLVYEEKNGWTNAPVLKYVPELDGEMNAETGAVEHSFKTSSNRYGQPFSVQPLGKKWSIRSEQDAQQVLKEVLQIGTEGLQFRQLQGSTYEWIGKEGERLFVAADEKTGGLVSVGNRGVKTEGKGRLTKEQAQRKALDTLVPYLDKSVTSLQMREMYAVSGTDRYSFFFHRSHDGIPVEDHSYEVVIDLASGAVIDLTGSFDRKHVDLPDKDQAVDLETAKQEFRAAHQATLIYSAFDNDGIGDLPSLVYDFKAKTTGFSYIDALTGKSVIHTVD</sequence>
<feature type="domain" description="YcdB/YcdC repeated" evidence="2">
    <location>
        <begin position="98"/>
        <end position="192"/>
    </location>
</feature>
<dbReference type="EMBL" id="RHHT01000045">
    <property type="protein sequence ID" value="RNB75648.1"/>
    <property type="molecule type" value="Genomic_DNA"/>
</dbReference>
<dbReference type="Proteomes" id="UP000281915">
    <property type="component" value="Unassembled WGS sequence"/>
</dbReference>
<evidence type="ECO:0000256" key="1">
    <source>
        <dbReference type="SAM" id="SignalP"/>
    </source>
</evidence>
<evidence type="ECO:0000313" key="3">
    <source>
        <dbReference type="EMBL" id="RNB75648.1"/>
    </source>
</evidence>
<dbReference type="RefSeq" id="WP_122914618.1">
    <property type="nucleotide sequence ID" value="NZ_RHHT01000045.1"/>
</dbReference>
<feature type="signal peptide" evidence="1">
    <location>
        <begin position="1"/>
        <end position="24"/>
    </location>
</feature>